<dbReference type="PROSITE" id="PS50995">
    <property type="entry name" value="HTH_MARR_2"/>
    <property type="match status" value="1"/>
</dbReference>
<dbReference type="SUPFAM" id="SSF46785">
    <property type="entry name" value="Winged helix' DNA-binding domain"/>
    <property type="match status" value="1"/>
</dbReference>
<protein>
    <submittedName>
        <fullName evidence="2">MarR family transcriptional regulator</fullName>
    </submittedName>
</protein>
<feature type="domain" description="HTH marR-type" evidence="1">
    <location>
        <begin position="13"/>
        <end position="147"/>
    </location>
</feature>
<dbReference type="InterPro" id="IPR036388">
    <property type="entry name" value="WH-like_DNA-bd_sf"/>
</dbReference>
<dbReference type="InterPro" id="IPR036390">
    <property type="entry name" value="WH_DNA-bd_sf"/>
</dbReference>
<evidence type="ECO:0000313" key="3">
    <source>
        <dbReference type="Proteomes" id="UP000602395"/>
    </source>
</evidence>
<dbReference type="SMART" id="SM00347">
    <property type="entry name" value="HTH_MARR"/>
    <property type="match status" value="1"/>
</dbReference>
<organism evidence="2 3">
    <name type="scientific">Gordonia hankookensis</name>
    <dbReference type="NCBI Taxonomy" id="589403"/>
    <lineage>
        <taxon>Bacteria</taxon>
        <taxon>Bacillati</taxon>
        <taxon>Actinomycetota</taxon>
        <taxon>Actinomycetes</taxon>
        <taxon>Mycobacteriales</taxon>
        <taxon>Gordoniaceae</taxon>
        <taxon>Gordonia</taxon>
    </lineage>
</organism>
<comment type="caution">
    <text evidence="2">The sequence shown here is derived from an EMBL/GenBank/DDBJ whole genome shotgun (WGS) entry which is preliminary data.</text>
</comment>
<dbReference type="Gene3D" id="1.10.10.10">
    <property type="entry name" value="Winged helix-like DNA-binding domain superfamily/Winged helix DNA-binding domain"/>
    <property type="match status" value="1"/>
</dbReference>
<name>A0ABR7W599_9ACTN</name>
<dbReference type="InterPro" id="IPR000835">
    <property type="entry name" value="HTH_MarR-typ"/>
</dbReference>
<gene>
    <name evidence="2" type="ORF">IDF66_00295</name>
</gene>
<dbReference type="Pfam" id="PF12802">
    <property type="entry name" value="MarR_2"/>
    <property type="match status" value="1"/>
</dbReference>
<dbReference type="PANTHER" id="PTHR39515">
    <property type="entry name" value="CONSERVED PROTEIN"/>
    <property type="match status" value="1"/>
</dbReference>
<proteinExistence type="predicted"/>
<dbReference type="Proteomes" id="UP000602395">
    <property type="component" value="Unassembled WGS sequence"/>
</dbReference>
<sequence length="158" mass="16849">MVVDSDNADGATGLDLAEDLRRAVGSFVRAVRSVSDSLPAGHGEVLGALDRDGPQSVATLARKRGVRHQSMRITVRDMEVAGLVSRAAHPDDARSALISLTARGGEVLERDRTRRREIVAVAAGTALTSRQREVLDQMPEILDLMAASVRVNASRKAG</sequence>
<dbReference type="PANTHER" id="PTHR39515:SF2">
    <property type="entry name" value="HTH-TYPE TRANSCRIPTIONAL REGULATOR RV0880"/>
    <property type="match status" value="1"/>
</dbReference>
<reference evidence="2 3" key="1">
    <citation type="submission" date="2020-09" db="EMBL/GenBank/DDBJ databases">
        <title>Novel species in genus Gordonia.</title>
        <authorList>
            <person name="Zhang G."/>
        </authorList>
    </citation>
    <scope>NUCLEOTIDE SEQUENCE [LARGE SCALE GENOMIC DNA]</scope>
    <source>
        <strain evidence="2 3">ON-33</strain>
    </source>
</reference>
<evidence type="ECO:0000313" key="2">
    <source>
        <dbReference type="EMBL" id="MBD1318009.1"/>
    </source>
</evidence>
<accession>A0ABR7W599</accession>
<keyword evidence="3" id="KW-1185">Reference proteome</keyword>
<evidence type="ECO:0000259" key="1">
    <source>
        <dbReference type="PROSITE" id="PS50995"/>
    </source>
</evidence>
<dbReference type="EMBL" id="JACWMS010000001">
    <property type="protein sequence ID" value="MBD1318009.1"/>
    <property type="molecule type" value="Genomic_DNA"/>
</dbReference>
<dbReference type="InterPro" id="IPR052526">
    <property type="entry name" value="HTH-type_Bedaq_tolerance"/>
</dbReference>
<dbReference type="RefSeq" id="WP_164309467.1">
    <property type="nucleotide sequence ID" value="NZ_BAABAD010000003.1"/>
</dbReference>